<reference evidence="2" key="1">
    <citation type="submission" date="2016-11" db="UniProtKB">
        <authorList>
            <consortium name="WormBaseParasite"/>
        </authorList>
    </citation>
    <scope>IDENTIFICATION</scope>
    <source>
        <strain evidence="2">KR3021</strain>
    </source>
</reference>
<protein>
    <submittedName>
        <fullName evidence="2">ENTH domain-containing protein</fullName>
    </submittedName>
</protein>
<dbReference type="WBParaSite" id="RSKR_0000340600.1">
    <property type="protein sequence ID" value="RSKR_0000340600.1"/>
    <property type="gene ID" value="RSKR_0000340600"/>
</dbReference>
<sequence length="940" mass="105778">MSRSTFVSHDREAFLKGQLSAIQKALNKIEAPLKQKHARALIVGTHREKSAGFFWNHVARIQLEKHPVLTWKFCHLLHKLLRDGHSSVVKDSYKYISRIKQLAAFWQHLHNPGFGVCNTSYAKMLVRRLTFLTNHPTIPGNLTLTANELTSLITGDINDTFQLAVEMLDEMDELMTLQAVAYDCVESMRFSSLIPQGQCLLAPLILVILDTSKFYDYLVKIIFKLHAALPADVLSGHRQRFNQLFVKVKKFYEDASKMQFFKYQASIPPIPQNPPDFLVATEFNSYQTPHAYLKGEELDNVSSGDTQSNADDSTTIIDLNFDDSASMVAGNSAANMPSNFNTLFHSIPEPPAQDDRDIQIANLQREIEEMKNGRQRIINEAKNRFDQYENRVSQAQSEIDFHKNLVDEQKEEVSRLKAATQEVQIHAQNANVEEYEKKVQAQETKFNKMREIYNKLREDHIKTLTEMGSAKNSNMDLQEQLAKKEEKLKGNVSDFDELNGQLAKSQIEIENYQSQLNDLVSEKEQALAGSKQTHDNEINQLFRGICEGSITVLKNNKDSLNNASSITYPSHLVLEQYEQLEGLLDNFKSRLEDSNSITTKAQIAALSTELSHAMAEILMNTASAAYTSSIEHFEPVYEECSQTTQFSINFFEALKKPNLSEANAAFLKMKSGYWNLKNKCEKLPSAATDVSAEEVGSQLEEEMTRMDKAIRAAVEAIEALQQKSKDNNRGVKLEVNSKILETCNDLMNSIQILIMKSRDVQQEIVMSGRGSGSPKDFYKKNHQWTEGLLSAAQAVGVQARVLVASADGVITETGKHEHLIVAATQLAGSIAQLFVSSRVKSDKDSHKLAELGIAVKSVNKCTANVVAATKSGQKTLNDEKLLDFTHLSLHEAKKEEMESQVRTLELEAELQRERSKLSQLRKQHYHMASLVAAENNNPGK</sequence>
<evidence type="ECO:0000313" key="1">
    <source>
        <dbReference type="Proteomes" id="UP000095286"/>
    </source>
</evidence>
<organism evidence="1 2">
    <name type="scientific">Rhabditophanes sp. KR3021</name>
    <dbReference type="NCBI Taxonomy" id="114890"/>
    <lineage>
        <taxon>Eukaryota</taxon>
        <taxon>Metazoa</taxon>
        <taxon>Ecdysozoa</taxon>
        <taxon>Nematoda</taxon>
        <taxon>Chromadorea</taxon>
        <taxon>Rhabditida</taxon>
        <taxon>Tylenchina</taxon>
        <taxon>Panagrolaimomorpha</taxon>
        <taxon>Strongyloidoidea</taxon>
        <taxon>Alloionematidae</taxon>
        <taxon>Rhabditophanes</taxon>
    </lineage>
</organism>
<name>A0AC35TQV0_9BILA</name>
<dbReference type="Proteomes" id="UP000095286">
    <property type="component" value="Unplaced"/>
</dbReference>
<accession>A0AC35TQV0</accession>
<proteinExistence type="predicted"/>
<evidence type="ECO:0000313" key="2">
    <source>
        <dbReference type="WBParaSite" id="RSKR_0000340600.1"/>
    </source>
</evidence>